<sequence>MREVLPGIVIDPEIRGGKPVIKRTQVPVDVLLGKLAGGAMYEELMREYDLTRAQILAALRYAAMVLGEEQVKVIL</sequence>
<gene>
    <name evidence="1" type="ORF">DXX99_08720</name>
</gene>
<comment type="caution">
    <text evidence="1">The sequence shown here is derived from an EMBL/GenBank/DDBJ whole genome shotgun (WGS) entry which is preliminary data.</text>
</comment>
<accession>A0A3D8P461</accession>
<organism evidence="1 2">
    <name type="scientific">Ammonifex thiophilus</name>
    <dbReference type="NCBI Taxonomy" id="444093"/>
    <lineage>
        <taxon>Bacteria</taxon>
        <taxon>Bacillati</taxon>
        <taxon>Bacillota</taxon>
        <taxon>Clostridia</taxon>
        <taxon>Thermoanaerobacterales</taxon>
        <taxon>Thermoanaerobacteraceae</taxon>
        <taxon>Ammonifex</taxon>
    </lineage>
</organism>
<reference evidence="1 2" key="1">
    <citation type="submission" date="2018-08" db="EMBL/GenBank/DDBJ databases">
        <title>Form III RuBisCO-mediated autotrophy in Thermodesulfobium bacteria.</title>
        <authorList>
            <person name="Toshchakov S.V."/>
            <person name="Kublanov I.V."/>
            <person name="Frolov E."/>
            <person name="Bonch-Osmolovskaya E.A."/>
            <person name="Tourova T.P."/>
            <person name="Chernych N.A."/>
            <person name="Lebedinsky A.V."/>
        </authorList>
    </citation>
    <scope>NUCLEOTIDE SEQUENCE [LARGE SCALE GENOMIC DNA]</scope>
    <source>
        <strain evidence="1 2">SR</strain>
    </source>
</reference>
<dbReference type="InterPro" id="IPR009057">
    <property type="entry name" value="Homeodomain-like_sf"/>
</dbReference>
<dbReference type="SUPFAM" id="SSF46689">
    <property type="entry name" value="Homeodomain-like"/>
    <property type="match status" value="1"/>
</dbReference>
<dbReference type="EMBL" id="QSLN01000014">
    <property type="protein sequence ID" value="RDV81848.1"/>
    <property type="molecule type" value="Genomic_DNA"/>
</dbReference>
<dbReference type="RefSeq" id="WP_115793101.1">
    <property type="nucleotide sequence ID" value="NZ_QSLN01000014.1"/>
</dbReference>
<dbReference type="InterPro" id="IPR036388">
    <property type="entry name" value="WH-like_DNA-bd_sf"/>
</dbReference>
<evidence type="ECO:0000313" key="1">
    <source>
        <dbReference type="EMBL" id="RDV81848.1"/>
    </source>
</evidence>
<proteinExistence type="predicted"/>
<dbReference type="PANTHER" id="PTHR34849">
    <property type="entry name" value="SSL5025 PROTEIN"/>
    <property type="match status" value="1"/>
</dbReference>
<dbReference type="AlphaFoldDB" id="A0A3D8P461"/>
<dbReference type="Pfam" id="PF04255">
    <property type="entry name" value="DUF433"/>
    <property type="match status" value="1"/>
</dbReference>
<evidence type="ECO:0000313" key="2">
    <source>
        <dbReference type="Proteomes" id="UP000256329"/>
    </source>
</evidence>
<name>A0A3D8P461_9THEO</name>
<keyword evidence="2" id="KW-1185">Reference proteome</keyword>
<dbReference type="PANTHER" id="PTHR34849:SF3">
    <property type="entry name" value="SSR2962 PROTEIN"/>
    <property type="match status" value="1"/>
</dbReference>
<dbReference type="InterPro" id="IPR007367">
    <property type="entry name" value="DUF433"/>
</dbReference>
<dbReference type="OrthoDB" id="9808242at2"/>
<protein>
    <submittedName>
        <fullName evidence="1">DUF433 domain-containing protein</fullName>
    </submittedName>
</protein>
<dbReference type="Proteomes" id="UP000256329">
    <property type="component" value="Unassembled WGS sequence"/>
</dbReference>
<dbReference type="Gene3D" id="1.10.10.10">
    <property type="entry name" value="Winged helix-like DNA-binding domain superfamily/Winged helix DNA-binding domain"/>
    <property type="match status" value="1"/>
</dbReference>